<feature type="domain" description="ABC transmembrane type-1" evidence="10">
    <location>
        <begin position="28"/>
        <end position="325"/>
    </location>
</feature>
<proteinExistence type="predicted"/>
<evidence type="ECO:0000259" key="10">
    <source>
        <dbReference type="PROSITE" id="PS50929"/>
    </source>
</evidence>
<evidence type="ECO:0000256" key="2">
    <source>
        <dbReference type="ARBA" id="ARBA00022448"/>
    </source>
</evidence>
<dbReference type="InterPro" id="IPR003439">
    <property type="entry name" value="ABC_transporter-like_ATP-bd"/>
</dbReference>
<dbReference type="GO" id="GO:0005524">
    <property type="term" value="F:ATP binding"/>
    <property type="evidence" value="ECO:0007669"/>
    <property type="project" value="UniProtKB-KW"/>
</dbReference>
<dbReference type="EMBL" id="PCXQ01000004">
    <property type="protein sequence ID" value="PJE51062.1"/>
    <property type="molecule type" value="Genomic_DNA"/>
</dbReference>
<evidence type="ECO:0008006" key="13">
    <source>
        <dbReference type="Google" id="ProtNLM"/>
    </source>
</evidence>
<dbReference type="AlphaFoldDB" id="A0A2J0Q7K6"/>
<dbReference type="PROSITE" id="PS00211">
    <property type="entry name" value="ABC_TRANSPORTER_1"/>
    <property type="match status" value="1"/>
</dbReference>
<feature type="transmembrane region" description="Helical" evidence="8">
    <location>
        <begin position="183"/>
        <end position="204"/>
    </location>
</feature>
<dbReference type="GO" id="GO:0016887">
    <property type="term" value="F:ATP hydrolysis activity"/>
    <property type="evidence" value="ECO:0007669"/>
    <property type="project" value="InterPro"/>
</dbReference>
<evidence type="ECO:0000313" key="12">
    <source>
        <dbReference type="Proteomes" id="UP000228496"/>
    </source>
</evidence>
<dbReference type="PROSITE" id="PS50929">
    <property type="entry name" value="ABC_TM1F"/>
    <property type="match status" value="1"/>
</dbReference>
<evidence type="ECO:0000256" key="8">
    <source>
        <dbReference type="SAM" id="Phobius"/>
    </source>
</evidence>
<keyword evidence="6 8" id="KW-1133">Transmembrane helix</keyword>
<evidence type="ECO:0000256" key="5">
    <source>
        <dbReference type="ARBA" id="ARBA00022840"/>
    </source>
</evidence>
<protein>
    <recommendedName>
        <fullName evidence="13">ABC transporter ATP-binding protein</fullName>
    </recommendedName>
</protein>
<dbReference type="SMART" id="SM00382">
    <property type="entry name" value="AAA"/>
    <property type="match status" value="1"/>
</dbReference>
<feature type="domain" description="ABC transporter" evidence="9">
    <location>
        <begin position="359"/>
        <end position="593"/>
    </location>
</feature>
<dbReference type="PROSITE" id="PS50893">
    <property type="entry name" value="ABC_TRANSPORTER_2"/>
    <property type="match status" value="1"/>
</dbReference>
<accession>A0A2J0Q7K6</accession>
<dbReference type="InterPro" id="IPR039421">
    <property type="entry name" value="Type_1_exporter"/>
</dbReference>
<evidence type="ECO:0000256" key="7">
    <source>
        <dbReference type="ARBA" id="ARBA00023136"/>
    </source>
</evidence>
<dbReference type="Pfam" id="PF00664">
    <property type="entry name" value="ABC_membrane"/>
    <property type="match status" value="1"/>
</dbReference>
<keyword evidence="7 8" id="KW-0472">Membrane</keyword>
<dbReference type="Proteomes" id="UP000228496">
    <property type="component" value="Unassembled WGS sequence"/>
</dbReference>
<evidence type="ECO:0000256" key="1">
    <source>
        <dbReference type="ARBA" id="ARBA00004651"/>
    </source>
</evidence>
<comment type="caution">
    <text evidence="11">The sequence shown here is derived from an EMBL/GenBank/DDBJ whole genome shotgun (WGS) entry which is preliminary data.</text>
</comment>
<keyword evidence="2" id="KW-0813">Transport</keyword>
<evidence type="ECO:0000256" key="3">
    <source>
        <dbReference type="ARBA" id="ARBA00022692"/>
    </source>
</evidence>
<dbReference type="InterPro" id="IPR027417">
    <property type="entry name" value="P-loop_NTPase"/>
</dbReference>
<dbReference type="GO" id="GO:0005886">
    <property type="term" value="C:plasma membrane"/>
    <property type="evidence" value="ECO:0007669"/>
    <property type="project" value="UniProtKB-SubCell"/>
</dbReference>
<dbReference type="PANTHER" id="PTHR24221">
    <property type="entry name" value="ATP-BINDING CASSETTE SUB-FAMILY B"/>
    <property type="match status" value="1"/>
</dbReference>
<dbReference type="Gene3D" id="3.40.50.300">
    <property type="entry name" value="P-loop containing nucleotide triphosphate hydrolases"/>
    <property type="match status" value="1"/>
</dbReference>
<dbReference type="InterPro" id="IPR036640">
    <property type="entry name" value="ABC1_TM_sf"/>
</dbReference>
<keyword evidence="5" id="KW-0067">ATP-binding</keyword>
<feature type="transmembrane region" description="Helical" evidence="8">
    <location>
        <begin position="76"/>
        <end position="96"/>
    </location>
</feature>
<evidence type="ECO:0000256" key="6">
    <source>
        <dbReference type="ARBA" id="ARBA00022989"/>
    </source>
</evidence>
<dbReference type="InterPro" id="IPR017871">
    <property type="entry name" value="ABC_transporter-like_CS"/>
</dbReference>
<dbReference type="InterPro" id="IPR011527">
    <property type="entry name" value="ABC1_TM_dom"/>
</dbReference>
<comment type="subcellular location">
    <subcellularLocation>
        <location evidence="1">Cell membrane</location>
        <topology evidence="1">Multi-pass membrane protein</topology>
    </subcellularLocation>
</comment>
<evidence type="ECO:0000259" key="9">
    <source>
        <dbReference type="PROSITE" id="PS50893"/>
    </source>
</evidence>
<feature type="transmembrane region" description="Helical" evidence="8">
    <location>
        <begin position="157"/>
        <end position="177"/>
    </location>
</feature>
<dbReference type="InterPro" id="IPR003593">
    <property type="entry name" value="AAA+_ATPase"/>
</dbReference>
<dbReference type="SUPFAM" id="SSF52540">
    <property type="entry name" value="P-loop containing nucleoside triphosphate hydrolases"/>
    <property type="match status" value="1"/>
</dbReference>
<dbReference type="FunFam" id="3.40.50.300:FF:001371">
    <property type="entry name" value="ABC transporter ATP-binding protein"/>
    <property type="match status" value="1"/>
</dbReference>
<organism evidence="11 12">
    <name type="scientific">Candidatus Yanofskybacteria bacterium CG10_big_fil_rev_8_21_14_0_10_36_16</name>
    <dbReference type="NCBI Taxonomy" id="1975096"/>
    <lineage>
        <taxon>Bacteria</taxon>
        <taxon>Candidatus Yanofskyibacteriota</taxon>
    </lineage>
</organism>
<feature type="transmembrane region" description="Helical" evidence="8">
    <location>
        <begin position="264"/>
        <end position="288"/>
    </location>
</feature>
<dbReference type="Gene3D" id="1.20.1560.10">
    <property type="entry name" value="ABC transporter type 1, transmembrane domain"/>
    <property type="match status" value="1"/>
</dbReference>
<evidence type="ECO:0000256" key="4">
    <source>
        <dbReference type="ARBA" id="ARBA00022741"/>
    </source>
</evidence>
<gene>
    <name evidence="11" type="ORF">COV29_02195</name>
</gene>
<evidence type="ECO:0000313" key="11">
    <source>
        <dbReference type="EMBL" id="PJE51062.1"/>
    </source>
</evidence>
<dbReference type="SUPFAM" id="SSF90123">
    <property type="entry name" value="ABC transporter transmembrane region"/>
    <property type="match status" value="1"/>
</dbReference>
<name>A0A2J0Q7K6_9BACT</name>
<sequence>MFLINSKKIKRIIRLAFRGFRRYRKRLLLIFVLGVLSGLSGGFGVGAIIPLFSIVAGDLVEEGNAITELLKSVFEFLHIPFSLMSVVFFITVMFIIKGVINFLYKYINDKTAAEYEEEVRADLFNKVMHSRWPYLINQRLGYVERVLMNDVTISSRMFVHLSTLIIFTTSFFMYAIVAFNISAVITIVTMVFGLFLLFVFKPIFYKTRSKSKELADTEKLVTHHVSESILGSKIVKTSSAEDRVTNKSLGYFENLKKARVQVSIYVHSVGSIFEPVGFVFVAILFGFYLNSPSFSVISFGAVVYLIQKMFSFIQAAQGSIHRISEMSPYVQTVIDFRSLATSNKEEYSGSVNFEFKDKIELKDISFAYEDSTKVISNVNFEIKKGEMVGLVGVSGAGKTTIADLILRLFYPSSGEILVDGKNISEFNIKSWRRKIGYVPQDVFMMNDTIKNNIKFYDSTITNQDVEHAAKLSNIHDFIKKLPEGYDTNIGERGLKLSGGQRQRIALARTLARQPEILILDEATSSLDAKSEIAIQKAIENLKGRVTVLAIAHRLSTVKNSDKLIVLEKGKIVEQGTPDKLLSDKDSHFYKLYNIRN</sequence>
<feature type="transmembrane region" description="Helical" evidence="8">
    <location>
        <begin position="27"/>
        <end position="56"/>
    </location>
</feature>
<reference evidence="11 12" key="1">
    <citation type="submission" date="2017-09" db="EMBL/GenBank/DDBJ databases">
        <title>Depth-based differentiation of microbial function through sediment-hosted aquifers and enrichment of novel symbionts in the deep terrestrial subsurface.</title>
        <authorList>
            <person name="Probst A.J."/>
            <person name="Ladd B."/>
            <person name="Jarett J.K."/>
            <person name="Geller-Mcgrath D.E."/>
            <person name="Sieber C.M."/>
            <person name="Emerson J.B."/>
            <person name="Anantharaman K."/>
            <person name="Thomas B.C."/>
            <person name="Malmstrom R."/>
            <person name="Stieglmeier M."/>
            <person name="Klingl A."/>
            <person name="Woyke T."/>
            <person name="Ryan C.M."/>
            <person name="Banfield J.F."/>
        </authorList>
    </citation>
    <scope>NUCLEOTIDE SEQUENCE [LARGE SCALE GENOMIC DNA]</scope>
    <source>
        <strain evidence="11">CG10_big_fil_rev_8_21_14_0_10_36_16</strain>
    </source>
</reference>
<keyword evidence="3 8" id="KW-0812">Transmembrane</keyword>
<dbReference type="GO" id="GO:0140359">
    <property type="term" value="F:ABC-type transporter activity"/>
    <property type="evidence" value="ECO:0007669"/>
    <property type="project" value="InterPro"/>
</dbReference>
<dbReference type="PANTHER" id="PTHR24221:SF654">
    <property type="entry name" value="ATP-BINDING CASSETTE SUB-FAMILY B MEMBER 6"/>
    <property type="match status" value="1"/>
</dbReference>
<dbReference type="Pfam" id="PF00005">
    <property type="entry name" value="ABC_tran"/>
    <property type="match status" value="1"/>
</dbReference>
<keyword evidence="4" id="KW-0547">Nucleotide-binding</keyword>